<dbReference type="SUPFAM" id="SSF51126">
    <property type="entry name" value="Pectin lyase-like"/>
    <property type="match status" value="1"/>
</dbReference>
<dbReference type="EMBL" id="CP000359">
    <property type="protein sequence ID" value="ABF46278.1"/>
    <property type="molecule type" value="Genomic_DNA"/>
</dbReference>
<dbReference type="AlphaFoldDB" id="Q1IWV6"/>
<sequence length="417" mass="46435">MPTARRWTTAFALLLLPLTVPQGSNVLAQGNAASIRYSGPITITRGGVYRGNWQSLDPKQAAVTIKTSEPVTIEDSNIRSKGTLILSNFQRARVTVRRTRGEALNPGRPLPEYRYPGRFLHLEEFNSAVVENNELIGTSGMYFRDWRGHPERGETVKILRNRARNIDGRYSTGPNTFSTEKVRLVQFVQFNAVRHLPGAEIAWNEVINEPGKSRPEENISIFLSSGTAQSPILIHDNYIQGAYPARPSDKDYSGGGMMLGDGKGRTLRDAAGYIRAYHNVIIGTSNQGIAISAGHDIQAYENRILSSGYMPSGQPIPSQNVGLYVWDMHGDKQRGTFFNNSARDNLVAWQTPLRGANTKSNWWFPDCPKVWRQKDGRTSKGCTGNRTLPGRVTQTMERQEHANWLARVKAAGLKLGR</sequence>
<gene>
    <name evidence="2" type="ordered locus">Dgeo_1984</name>
</gene>
<dbReference type="eggNOG" id="ENOG50305KK">
    <property type="taxonomic scope" value="Bacteria"/>
</dbReference>
<accession>Q1IWV6</accession>
<dbReference type="HOGENOM" id="CLU_056699_0_0_0"/>
<feature type="chain" id="PRO_5004191891" evidence="1">
    <location>
        <begin position="29"/>
        <end position="417"/>
    </location>
</feature>
<keyword evidence="3" id="KW-1185">Reference proteome</keyword>
<feature type="signal peptide" evidence="1">
    <location>
        <begin position="1"/>
        <end position="28"/>
    </location>
</feature>
<keyword evidence="1" id="KW-0732">Signal</keyword>
<dbReference type="STRING" id="319795.Dgeo_1984"/>
<keyword evidence="2" id="KW-0378">Hydrolase</keyword>
<evidence type="ECO:0000313" key="3">
    <source>
        <dbReference type="Proteomes" id="UP000002431"/>
    </source>
</evidence>
<reference evidence="2" key="1">
    <citation type="submission" date="2006-04" db="EMBL/GenBank/DDBJ databases">
        <title>Complete sequence of chromosome of Deinococcus geothermalis DSM 11300.</title>
        <authorList>
            <consortium name="US DOE Joint Genome Institute"/>
            <person name="Copeland A."/>
            <person name="Lucas S."/>
            <person name="Lapidus A."/>
            <person name="Barry K."/>
            <person name="Detter J.C."/>
            <person name="Glavina del Rio T."/>
            <person name="Hammon N."/>
            <person name="Israni S."/>
            <person name="Dalin E."/>
            <person name="Tice H."/>
            <person name="Pitluck S."/>
            <person name="Brettin T."/>
            <person name="Bruce D."/>
            <person name="Han C."/>
            <person name="Tapia R."/>
            <person name="Saunders E."/>
            <person name="Gilna P."/>
            <person name="Schmutz J."/>
            <person name="Larimer F."/>
            <person name="Land M."/>
            <person name="Hauser L."/>
            <person name="Kyrpides N."/>
            <person name="Kim E."/>
            <person name="Daly M.J."/>
            <person name="Fredrickson J.K."/>
            <person name="Makarova K.S."/>
            <person name="Gaidamakova E.K."/>
            <person name="Zhai M."/>
            <person name="Richardson P."/>
        </authorList>
    </citation>
    <scope>NUCLEOTIDE SEQUENCE</scope>
    <source>
        <strain evidence="2">DSM 11300</strain>
    </source>
</reference>
<organism evidence="2 3">
    <name type="scientific">Deinococcus geothermalis (strain DSM 11300 / CIP 105573 / AG-3a)</name>
    <dbReference type="NCBI Taxonomy" id="319795"/>
    <lineage>
        <taxon>Bacteria</taxon>
        <taxon>Thermotogati</taxon>
        <taxon>Deinococcota</taxon>
        <taxon>Deinococci</taxon>
        <taxon>Deinococcales</taxon>
        <taxon>Deinococcaceae</taxon>
        <taxon>Deinococcus</taxon>
    </lineage>
</organism>
<dbReference type="Proteomes" id="UP000002431">
    <property type="component" value="Chromosome"/>
</dbReference>
<name>Q1IWV6_DEIGD</name>
<protein>
    <submittedName>
        <fullName evidence="2">Glycosyl hydrolase family 98</fullName>
    </submittedName>
</protein>
<dbReference type="InterPro" id="IPR011050">
    <property type="entry name" value="Pectin_lyase_fold/virulence"/>
</dbReference>
<dbReference type="RefSeq" id="WP_011531105.1">
    <property type="nucleotide sequence ID" value="NC_008025.1"/>
</dbReference>
<evidence type="ECO:0000313" key="2">
    <source>
        <dbReference type="EMBL" id="ABF46278.1"/>
    </source>
</evidence>
<dbReference type="KEGG" id="dge:Dgeo_1984"/>
<evidence type="ECO:0000256" key="1">
    <source>
        <dbReference type="SAM" id="SignalP"/>
    </source>
</evidence>
<proteinExistence type="predicted"/>
<dbReference type="GO" id="GO:0016787">
    <property type="term" value="F:hydrolase activity"/>
    <property type="evidence" value="ECO:0007669"/>
    <property type="project" value="UniProtKB-KW"/>
</dbReference>